<name>A0ABV8UV78_9BACL</name>
<dbReference type="SUPFAM" id="SSF53697">
    <property type="entry name" value="SIS domain"/>
    <property type="match status" value="1"/>
</dbReference>
<dbReference type="PROSITE" id="PS51464">
    <property type="entry name" value="SIS"/>
    <property type="match status" value="1"/>
</dbReference>
<gene>
    <name evidence="6" type="ORF">ACFO0S_09255</name>
</gene>
<dbReference type="Pfam" id="PF01418">
    <property type="entry name" value="HTH_6"/>
    <property type="match status" value="1"/>
</dbReference>
<dbReference type="SUPFAM" id="SSF46689">
    <property type="entry name" value="Homeodomain-like"/>
    <property type="match status" value="1"/>
</dbReference>
<feature type="domain" description="HTH rpiR-type" evidence="4">
    <location>
        <begin position="2"/>
        <end position="78"/>
    </location>
</feature>
<evidence type="ECO:0000256" key="2">
    <source>
        <dbReference type="ARBA" id="ARBA00023125"/>
    </source>
</evidence>
<dbReference type="Pfam" id="PF01380">
    <property type="entry name" value="SIS"/>
    <property type="match status" value="1"/>
</dbReference>
<proteinExistence type="predicted"/>
<dbReference type="Gene3D" id="1.10.10.10">
    <property type="entry name" value="Winged helix-like DNA-binding domain superfamily/Winged helix DNA-binding domain"/>
    <property type="match status" value="1"/>
</dbReference>
<organism evidence="6 7">
    <name type="scientific">Chryseomicrobium palamuruense</name>
    <dbReference type="NCBI Taxonomy" id="682973"/>
    <lineage>
        <taxon>Bacteria</taxon>
        <taxon>Bacillati</taxon>
        <taxon>Bacillota</taxon>
        <taxon>Bacilli</taxon>
        <taxon>Bacillales</taxon>
        <taxon>Caryophanaceae</taxon>
        <taxon>Chryseomicrobium</taxon>
    </lineage>
</organism>
<evidence type="ECO:0000256" key="1">
    <source>
        <dbReference type="ARBA" id="ARBA00023015"/>
    </source>
</evidence>
<keyword evidence="1" id="KW-0805">Transcription regulation</keyword>
<comment type="caution">
    <text evidence="6">The sequence shown here is derived from an EMBL/GenBank/DDBJ whole genome shotgun (WGS) entry which is preliminary data.</text>
</comment>
<evidence type="ECO:0000313" key="7">
    <source>
        <dbReference type="Proteomes" id="UP001595733"/>
    </source>
</evidence>
<sequence length="283" mass="32189">MESLVCYIEEVFPTLSKSQQRVAKLILDDAQFVMMHSASEIGKRAETSETTVIRLCYTLGFSGFTELQNKLRRTLVAQSSLGSYVARAEEDVDTDHFVKNEMTEFTRQLVDLASTIDEESFSTATKKLHEAKQIVVIGEGASRIVAEWFGLTLSMLRPDVVVPSTDSVALINLYRQTTPDTVVVLISMHRYYKEPIDITRHLKDLGATILTISDSKVAPAAEFTDQLFILNTRQQSTIELIPGVIAFLNTLASGMMRHDPPYYKKQREQFEDMHRRYIHTRWS</sequence>
<dbReference type="EMBL" id="JBHSEF010000022">
    <property type="protein sequence ID" value="MFC4355232.1"/>
    <property type="molecule type" value="Genomic_DNA"/>
</dbReference>
<dbReference type="RefSeq" id="WP_378141637.1">
    <property type="nucleotide sequence ID" value="NZ_JBHSEF010000022.1"/>
</dbReference>
<keyword evidence="3" id="KW-0804">Transcription</keyword>
<keyword evidence="2" id="KW-0238">DNA-binding</keyword>
<dbReference type="Gene3D" id="3.40.50.10490">
    <property type="entry name" value="Glucose-6-phosphate isomerase like protein, domain 1"/>
    <property type="match status" value="1"/>
</dbReference>
<evidence type="ECO:0000313" key="6">
    <source>
        <dbReference type="EMBL" id="MFC4355232.1"/>
    </source>
</evidence>
<reference evidence="7" key="1">
    <citation type="journal article" date="2019" name="Int. J. Syst. Evol. Microbiol.">
        <title>The Global Catalogue of Microorganisms (GCM) 10K type strain sequencing project: providing services to taxonomists for standard genome sequencing and annotation.</title>
        <authorList>
            <consortium name="The Broad Institute Genomics Platform"/>
            <consortium name="The Broad Institute Genome Sequencing Center for Infectious Disease"/>
            <person name="Wu L."/>
            <person name="Ma J."/>
        </authorList>
    </citation>
    <scope>NUCLEOTIDE SEQUENCE [LARGE SCALE GENOMIC DNA]</scope>
    <source>
        <strain evidence="7">CCUG 50353</strain>
    </source>
</reference>
<keyword evidence="7" id="KW-1185">Reference proteome</keyword>
<dbReference type="Proteomes" id="UP001595733">
    <property type="component" value="Unassembled WGS sequence"/>
</dbReference>
<protein>
    <submittedName>
        <fullName evidence="6">MurR/RpiR family transcriptional regulator</fullName>
    </submittedName>
</protein>
<dbReference type="PANTHER" id="PTHR30514">
    <property type="entry name" value="GLUCOKINASE"/>
    <property type="match status" value="1"/>
</dbReference>
<dbReference type="InterPro" id="IPR046348">
    <property type="entry name" value="SIS_dom_sf"/>
</dbReference>
<dbReference type="InterPro" id="IPR009057">
    <property type="entry name" value="Homeodomain-like_sf"/>
</dbReference>
<evidence type="ECO:0000259" key="5">
    <source>
        <dbReference type="PROSITE" id="PS51464"/>
    </source>
</evidence>
<dbReference type="InterPro" id="IPR036388">
    <property type="entry name" value="WH-like_DNA-bd_sf"/>
</dbReference>
<feature type="domain" description="SIS" evidence="5">
    <location>
        <begin position="124"/>
        <end position="261"/>
    </location>
</feature>
<evidence type="ECO:0000256" key="3">
    <source>
        <dbReference type="ARBA" id="ARBA00023163"/>
    </source>
</evidence>
<dbReference type="CDD" id="cd05013">
    <property type="entry name" value="SIS_RpiR"/>
    <property type="match status" value="1"/>
</dbReference>
<evidence type="ECO:0000259" key="4">
    <source>
        <dbReference type="PROSITE" id="PS51071"/>
    </source>
</evidence>
<accession>A0ABV8UV78</accession>
<dbReference type="PROSITE" id="PS51071">
    <property type="entry name" value="HTH_RPIR"/>
    <property type="match status" value="1"/>
</dbReference>
<dbReference type="InterPro" id="IPR047640">
    <property type="entry name" value="RpiR-like"/>
</dbReference>
<dbReference type="PANTHER" id="PTHR30514:SF18">
    <property type="entry name" value="RPIR-FAMILY TRANSCRIPTIONAL REGULATOR"/>
    <property type="match status" value="1"/>
</dbReference>
<dbReference type="InterPro" id="IPR001347">
    <property type="entry name" value="SIS_dom"/>
</dbReference>
<dbReference type="InterPro" id="IPR035472">
    <property type="entry name" value="RpiR-like_SIS"/>
</dbReference>
<dbReference type="InterPro" id="IPR000281">
    <property type="entry name" value="HTH_RpiR"/>
</dbReference>